<evidence type="ECO:0000313" key="1">
    <source>
        <dbReference type="EMBL" id="OPJ60174.1"/>
    </source>
</evidence>
<organism evidence="1 2">
    <name type="scientific">Clostridium chromiireducens</name>
    <dbReference type="NCBI Taxonomy" id="225345"/>
    <lineage>
        <taxon>Bacteria</taxon>
        <taxon>Bacillati</taxon>
        <taxon>Bacillota</taxon>
        <taxon>Clostridia</taxon>
        <taxon>Eubacteriales</taxon>
        <taxon>Clostridiaceae</taxon>
        <taxon>Clostridium</taxon>
    </lineage>
</organism>
<dbReference type="RefSeq" id="WP_079440720.1">
    <property type="nucleotide sequence ID" value="NZ_MZGT01000042.1"/>
</dbReference>
<reference evidence="1 2" key="1">
    <citation type="submission" date="2017-03" db="EMBL/GenBank/DDBJ databases">
        <title>Genome sequence of Clostridium chromiireducens DSM 23318.</title>
        <authorList>
            <person name="Poehlein A."/>
            <person name="Daniel R."/>
        </authorList>
    </citation>
    <scope>NUCLEOTIDE SEQUENCE [LARGE SCALE GENOMIC DNA]</scope>
    <source>
        <strain evidence="1 2">DSM 23318</strain>
    </source>
</reference>
<gene>
    <name evidence="1" type="ORF">CLCHR_31070</name>
</gene>
<proteinExistence type="predicted"/>
<sequence>MSIKLFIIFKFDEEHNYKCIKCLHVYDIFENKFNYGLRGSSYRKCPKCEKYSYAKYVRKN</sequence>
<comment type="caution">
    <text evidence="1">The sequence shown here is derived from an EMBL/GenBank/DDBJ whole genome shotgun (WGS) entry which is preliminary data.</text>
</comment>
<dbReference type="EMBL" id="MZGT01000042">
    <property type="protein sequence ID" value="OPJ60174.1"/>
    <property type="molecule type" value="Genomic_DNA"/>
</dbReference>
<dbReference type="Proteomes" id="UP000191056">
    <property type="component" value="Unassembled WGS sequence"/>
</dbReference>
<dbReference type="OrthoDB" id="1934449at2"/>
<keyword evidence="2" id="KW-1185">Reference proteome</keyword>
<dbReference type="AlphaFoldDB" id="A0A1V4IK17"/>
<accession>A0A1V4IK17</accession>
<protein>
    <submittedName>
        <fullName evidence="1">Uncharacterized protein</fullName>
    </submittedName>
</protein>
<evidence type="ECO:0000313" key="2">
    <source>
        <dbReference type="Proteomes" id="UP000191056"/>
    </source>
</evidence>
<dbReference type="STRING" id="225345.CLCHR_31070"/>
<name>A0A1V4IK17_9CLOT</name>